<gene>
    <name evidence="2" type="primary">I10L_2</name>
</gene>
<name>A0A6G7KU10_ASF</name>
<reference evidence="2 3" key="1">
    <citation type="submission" date="2019-11" db="EMBL/GenBank/DDBJ databases">
        <authorList>
            <person name="Ndlovu S.S."/>
            <person name="Carulei O."/>
        </authorList>
    </citation>
    <scope>NUCLEOTIDE SEQUENCE [LARGE SCALE GENOMIC DNA]</scope>
    <source>
        <strain evidence="2">RSA_W1_1999</strain>
    </source>
</reference>
<organismHost>
    <name type="scientific">Phacochoerus aethiopicus</name>
    <name type="common">Warthog</name>
    <dbReference type="NCBI Taxonomy" id="85517"/>
</organismHost>
<dbReference type="Proteomes" id="UP000503015">
    <property type="component" value="Segment"/>
</dbReference>
<keyword evidence="1" id="KW-1133">Transmembrane helix</keyword>
<organismHost>
    <name type="scientific">Potamochoerus larvatus</name>
    <name type="common">Bushpig</name>
    <dbReference type="NCBI Taxonomy" id="273792"/>
</organismHost>
<organismHost>
    <name type="scientific">Ornithodoros moubata</name>
    <name type="common">Soft tick</name>
    <name type="synonym">Argasid tick</name>
    <dbReference type="NCBI Taxonomy" id="6938"/>
</organismHost>
<protein>
    <submittedName>
        <fullName evidence="2">PI10L_2</fullName>
    </submittedName>
</protein>
<feature type="transmembrane region" description="Helical" evidence="1">
    <location>
        <begin position="52"/>
        <end position="71"/>
    </location>
</feature>
<organismHost>
    <name type="scientific">Phacochoerus africanus</name>
    <name type="common">Warthog</name>
    <dbReference type="NCBI Taxonomy" id="41426"/>
</organismHost>
<feature type="transmembrane region" description="Helical" evidence="1">
    <location>
        <begin position="126"/>
        <end position="148"/>
    </location>
</feature>
<accession>A0A6G7KU10</accession>
<organismHost>
    <name type="scientific">Ornithodoros</name>
    <name type="common">relapsing fever ticks</name>
    <dbReference type="NCBI Taxonomy" id="6937"/>
</organismHost>
<evidence type="ECO:0000256" key="1">
    <source>
        <dbReference type="SAM" id="Phobius"/>
    </source>
</evidence>
<organism evidence="2 3">
    <name type="scientific">African swine fever virus</name>
    <name type="common">ASFV</name>
    <dbReference type="NCBI Taxonomy" id="10497"/>
    <lineage>
        <taxon>Viruses</taxon>
        <taxon>Varidnaviria</taxon>
        <taxon>Bamfordvirae</taxon>
        <taxon>Nucleocytoviricota</taxon>
        <taxon>Pokkesviricetes</taxon>
        <taxon>Asfuvirales</taxon>
        <taxon>Asfarviridae</taxon>
        <taxon>Asfivirus</taxon>
        <taxon>Asfivirus haemorrhagiae</taxon>
    </lineage>
</organism>
<sequence>MQYFSGYCHYSIALVFTSRMRISVQIPISSRFACNLFIFPRYATWIFCTYRFTEFFTCMWVIQLAIFYTRFSKWRLRISSTTILIQLTCILTCTDVTVYFITFYVIFCSFYTVHLGTKSTHTVVSIILTVYIYLTFFFWWCYWYYWILFRIQKTRYYKNYENITYIQNITYMYNKI</sequence>
<keyword evidence="1" id="KW-0472">Membrane</keyword>
<keyword evidence="1" id="KW-0812">Transmembrane</keyword>
<evidence type="ECO:0000313" key="2">
    <source>
        <dbReference type="EMBL" id="QII88844.2"/>
    </source>
</evidence>
<proteinExistence type="predicted"/>
<evidence type="ECO:0000313" key="3">
    <source>
        <dbReference type="Proteomes" id="UP000503015"/>
    </source>
</evidence>
<organismHost>
    <name type="scientific">Sus scrofa</name>
    <name type="common">Pig</name>
    <dbReference type="NCBI Taxonomy" id="9823"/>
</organismHost>
<dbReference type="EMBL" id="MN641876">
    <property type="protein sequence ID" value="QII88844.2"/>
    <property type="molecule type" value="Genomic_DNA"/>
</dbReference>
<feature type="transmembrane region" description="Helical" evidence="1">
    <location>
        <begin position="83"/>
        <end position="106"/>
    </location>
</feature>